<comment type="caution">
    <text evidence="2">The sequence shown here is derived from an EMBL/GenBank/DDBJ whole genome shotgun (WGS) entry which is preliminary data.</text>
</comment>
<keyword evidence="3" id="KW-1185">Reference proteome</keyword>
<accession>A0A3R7R5E2</accession>
<dbReference type="GeneID" id="40333806"/>
<evidence type="ECO:0000313" key="2">
    <source>
        <dbReference type="EMBL" id="RNE96279.1"/>
    </source>
</evidence>
<dbReference type="EMBL" id="MKGL01000715">
    <property type="protein sequence ID" value="RNE96279.1"/>
    <property type="molecule type" value="Genomic_DNA"/>
</dbReference>
<evidence type="ECO:0000256" key="1">
    <source>
        <dbReference type="SAM" id="Coils"/>
    </source>
</evidence>
<dbReference type="OMA" id="QADHEHI"/>
<name>A0A3R7R5E2_TRYRA</name>
<gene>
    <name evidence="2" type="ORF">TraAM80_09873</name>
</gene>
<dbReference type="RefSeq" id="XP_029233609.1">
    <property type="nucleotide sequence ID" value="XM_029386531.1"/>
</dbReference>
<feature type="coiled-coil region" evidence="1">
    <location>
        <begin position="85"/>
        <end position="193"/>
    </location>
</feature>
<organism evidence="2 3">
    <name type="scientific">Trypanosoma rangeli</name>
    <dbReference type="NCBI Taxonomy" id="5698"/>
    <lineage>
        <taxon>Eukaryota</taxon>
        <taxon>Discoba</taxon>
        <taxon>Euglenozoa</taxon>
        <taxon>Kinetoplastea</taxon>
        <taxon>Metakinetoplastina</taxon>
        <taxon>Trypanosomatida</taxon>
        <taxon>Trypanosomatidae</taxon>
        <taxon>Trypanosoma</taxon>
        <taxon>Herpetosoma</taxon>
    </lineage>
</organism>
<dbReference type="OrthoDB" id="252793at2759"/>
<reference evidence="2 3" key="1">
    <citation type="journal article" date="2018" name="BMC Genomics">
        <title>Genomic comparison of Trypanosoma conorhini and Trypanosoma rangeli to Trypanosoma cruzi strains of high and low virulence.</title>
        <authorList>
            <person name="Bradwell K.R."/>
            <person name="Koparde V.N."/>
            <person name="Matveyev A.V."/>
            <person name="Serrano M.G."/>
            <person name="Alves J.M."/>
            <person name="Parikh H."/>
            <person name="Huang B."/>
            <person name="Lee V."/>
            <person name="Espinosa-Alvarez O."/>
            <person name="Ortiz P.A."/>
            <person name="Costa-Martins A.G."/>
            <person name="Teixeira M.M."/>
            <person name="Buck G.A."/>
        </authorList>
    </citation>
    <scope>NUCLEOTIDE SEQUENCE [LARGE SCALE GENOMIC DNA]</scope>
    <source>
        <strain evidence="2 3">AM80</strain>
    </source>
</reference>
<evidence type="ECO:0000313" key="3">
    <source>
        <dbReference type="Proteomes" id="UP000283634"/>
    </source>
</evidence>
<dbReference type="Proteomes" id="UP000283634">
    <property type="component" value="Unassembled WGS sequence"/>
</dbReference>
<dbReference type="AlphaFoldDB" id="A0A3R7R5E2"/>
<sequence>MTELSEKREELICVIGELDDFVTRFEKAREGEKVAVERLAERDQEVFELEGMHSKLQADHEHIVLVLQEQVEQLRLQRVEDAASCEALKGNINALRKALQEAQASLGEKNIEIARLREELLSQQEEAQELIDKVADERDQKSAEVSDLLKKLEEFVELMEGIRKSEEEALQRSASAERALDEAQDELKRLRARQAKQWEAFGGMSGANAPRASLDEARNLQEHVKKNKSLQLCVKLLMDALLKNQGTFAAASEELEDVCGTLSSLQEE</sequence>
<proteinExistence type="predicted"/>
<keyword evidence="1" id="KW-0175">Coiled coil</keyword>
<protein>
    <submittedName>
        <fullName evidence="2">Putative myosin heavy chain</fullName>
    </submittedName>
</protein>